<accession>A0A402D506</accession>
<dbReference type="RefSeq" id="WP_125206315.1">
    <property type="nucleotide sequence ID" value="NZ_AP025739.1"/>
</dbReference>
<dbReference type="KEGG" id="ccot:CCAX7_46520"/>
<name>A0A402D506_9BACT</name>
<organism evidence="1 2">
    <name type="scientific">Capsulimonas corticalis</name>
    <dbReference type="NCBI Taxonomy" id="2219043"/>
    <lineage>
        <taxon>Bacteria</taxon>
        <taxon>Bacillati</taxon>
        <taxon>Armatimonadota</taxon>
        <taxon>Armatimonadia</taxon>
        <taxon>Capsulimonadales</taxon>
        <taxon>Capsulimonadaceae</taxon>
        <taxon>Capsulimonas</taxon>
    </lineage>
</organism>
<gene>
    <name evidence="1" type="ORF">CCAX7_46520</name>
</gene>
<sequence length="84" mass="9454">MQSDTVYNQRLANMILTLATERINECNRFQNDAAHDPVLKMLCHVTAIHMKLATDYAGAPAIRDECIQPLVNATLTHLLKDLHP</sequence>
<protein>
    <submittedName>
        <fullName evidence="1">Uncharacterized protein</fullName>
    </submittedName>
</protein>
<dbReference type="Proteomes" id="UP000287394">
    <property type="component" value="Chromosome"/>
</dbReference>
<dbReference type="AlphaFoldDB" id="A0A402D506"/>
<dbReference type="EMBL" id="AP025739">
    <property type="protein sequence ID" value="BDI32601.1"/>
    <property type="molecule type" value="Genomic_DNA"/>
</dbReference>
<proteinExistence type="predicted"/>
<evidence type="ECO:0000313" key="1">
    <source>
        <dbReference type="EMBL" id="BDI32601.1"/>
    </source>
</evidence>
<evidence type="ECO:0000313" key="2">
    <source>
        <dbReference type="Proteomes" id="UP000287394"/>
    </source>
</evidence>
<reference evidence="1 2" key="1">
    <citation type="journal article" date="2019" name="Int. J. Syst. Evol. Microbiol.">
        <title>Capsulimonas corticalis gen. nov., sp. nov., an aerobic capsulated bacterium, of a novel bacterial order, Capsulimonadales ord. nov., of the class Armatimonadia of the phylum Armatimonadetes.</title>
        <authorList>
            <person name="Li J."/>
            <person name="Kudo C."/>
            <person name="Tonouchi A."/>
        </authorList>
    </citation>
    <scope>NUCLEOTIDE SEQUENCE [LARGE SCALE GENOMIC DNA]</scope>
    <source>
        <strain evidence="1 2">AX-7</strain>
    </source>
</reference>
<keyword evidence="2" id="KW-1185">Reference proteome</keyword>